<evidence type="ECO:0000256" key="1">
    <source>
        <dbReference type="ARBA" id="ARBA00009995"/>
    </source>
</evidence>
<evidence type="ECO:0000313" key="9">
    <source>
        <dbReference type="Proteomes" id="UP000270094"/>
    </source>
</evidence>
<dbReference type="Gene3D" id="3.40.50.2000">
    <property type="entry name" value="Glycogen Phosphorylase B"/>
    <property type="match status" value="2"/>
</dbReference>
<dbReference type="EMBL" id="UYYB01096574">
    <property type="protein sequence ID" value="VDM76227.1"/>
    <property type="molecule type" value="Genomic_DNA"/>
</dbReference>
<dbReference type="InterPro" id="IPR050271">
    <property type="entry name" value="UDP-glycosyltransferase"/>
</dbReference>
<keyword evidence="7" id="KW-1133">Transmembrane helix</keyword>
<dbReference type="PANTHER" id="PTHR48043:SF23">
    <property type="entry name" value="UDP-GLUCURONOSYLTRANSFERASE"/>
    <property type="match status" value="1"/>
</dbReference>
<dbReference type="InterPro" id="IPR002213">
    <property type="entry name" value="UDP_glucos_trans"/>
</dbReference>
<gene>
    <name evidence="8" type="ORF">SVUK_LOCUS11225</name>
</gene>
<dbReference type="CDD" id="cd03784">
    <property type="entry name" value="GT1_Gtf-like"/>
    <property type="match status" value="1"/>
</dbReference>
<keyword evidence="7" id="KW-0472">Membrane</keyword>
<evidence type="ECO:0000256" key="2">
    <source>
        <dbReference type="ARBA" id="ARBA00012544"/>
    </source>
</evidence>
<comment type="similarity">
    <text evidence="1">Belongs to the UDP-glycosyltransferase family.</text>
</comment>
<comment type="catalytic activity">
    <reaction evidence="6">
        <text>glucuronate acceptor + UDP-alpha-D-glucuronate = acceptor beta-D-glucuronoside + UDP + H(+)</text>
        <dbReference type="Rhea" id="RHEA:21032"/>
        <dbReference type="ChEBI" id="CHEBI:15378"/>
        <dbReference type="ChEBI" id="CHEBI:58052"/>
        <dbReference type="ChEBI" id="CHEBI:58223"/>
        <dbReference type="ChEBI" id="CHEBI:132367"/>
        <dbReference type="ChEBI" id="CHEBI:132368"/>
        <dbReference type="EC" id="2.4.1.17"/>
    </reaction>
</comment>
<accession>A0A3P7JJ88</accession>
<dbReference type="EC" id="2.4.1.17" evidence="2"/>
<evidence type="ECO:0000256" key="5">
    <source>
        <dbReference type="ARBA" id="ARBA00022729"/>
    </source>
</evidence>
<reference evidence="8 9" key="1">
    <citation type="submission" date="2018-11" db="EMBL/GenBank/DDBJ databases">
        <authorList>
            <consortium name="Pathogen Informatics"/>
        </authorList>
    </citation>
    <scope>NUCLEOTIDE SEQUENCE [LARGE SCALE GENOMIC DNA]</scope>
</reference>
<dbReference type="PANTHER" id="PTHR48043">
    <property type="entry name" value="EG:EG0003.4 PROTEIN-RELATED"/>
    <property type="match status" value="1"/>
</dbReference>
<evidence type="ECO:0000256" key="6">
    <source>
        <dbReference type="ARBA" id="ARBA00047475"/>
    </source>
</evidence>
<dbReference type="SUPFAM" id="SSF53756">
    <property type="entry name" value="UDP-Glycosyltransferase/glycogen phosphorylase"/>
    <property type="match status" value="2"/>
</dbReference>
<dbReference type="OrthoDB" id="5835829at2759"/>
<dbReference type="GO" id="GO:0015020">
    <property type="term" value="F:glucuronosyltransferase activity"/>
    <property type="evidence" value="ECO:0007669"/>
    <property type="project" value="UniProtKB-EC"/>
</dbReference>
<evidence type="ECO:0000256" key="4">
    <source>
        <dbReference type="ARBA" id="ARBA00022679"/>
    </source>
</evidence>
<keyword evidence="7" id="KW-0812">Transmembrane</keyword>
<keyword evidence="3" id="KW-0328">Glycosyltransferase</keyword>
<organism evidence="8 9">
    <name type="scientific">Strongylus vulgaris</name>
    <name type="common">Blood worm</name>
    <dbReference type="NCBI Taxonomy" id="40348"/>
    <lineage>
        <taxon>Eukaryota</taxon>
        <taxon>Metazoa</taxon>
        <taxon>Ecdysozoa</taxon>
        <taxon>Nematoda</taxon>
        <taxon>Chromadorea</taxon>
        <taxon>Rhabditida</taxon>
        <taxon>Rhabditina</taxon>
        <taxon>Rhabditomorpha</taxon>
        <taxon>Strongyloidea</taxon>
        <taxon>Strongylidae</taxon>
        <taxon>Strongylus</taxon>
    </lineage>
</organism>
<evidence type="ECO:0000313" key="8">
    <source>
        <dbReference type="EMBL" id="VDM76227.1"/>
    </source>
</evidence>
<name>A0A3P7JJ88_STRVU</name>
<dbReference type="Proteomes" id="UP000270094">
    <property type="component" value="Unassembled WGS sequence"/>
</dbReference>
<dbReference type="AlphaFoldDB" id="A0A3P7JJ88"/>
<protein>
    <recommendedName>
        <fullName evidence="2">glucuronosyltransferase</fullName>
        <ecNumber evidence="2">2.4.1.17</ecNumber>
    </recommendedName>
</protein>
<keyword evidence="4" id="KW-0808">Transferase</keyword>
<keyword evidence="5" id="KW-0732">Signal</keyword>
<proteinExistence type="inferred from homology"/>
<keyword evidence="9" id="KW-1185">Reference proteome</keyword>
<evidence type="ECO:0000256" key="3">
    <source>
        <dbReference type="ARBA" id="ARBA00022676"/>
    </source>
</evidence>
<evidence type="ECO:0000256" key="7">
    <source>
        <dbReference type="SAM" id="Phobius"/>
    </source>
</evidence>
<sequence>MLRAVASLDYLKLQAFGTALFEVLNITSTIAVTSNPYLDSLAYAIGEPMFPSYVPGLMSTTGDRMSFTQRLQNIVALIIGRAVANYMNDNEMAMLRHKYGTFKTHTELIAQTSYVFTNGNPYLDFPRPTLHKTVMVGGFAVSRKLKKSHALSEEWTSFLNAYRHTILVSFGSVAKSAEMPENFKKTLISVFASMPDVGFIWKYEEVNSTIVNLSNVFLSAWVPQIPLLESERLSAFLTHGGMGSCNEVAYMGKPIIVVNPVHQFVESERLSAFLTHGGMGSCNEVAYMGKPIIVIPIFGDQMRNAHMMARHGGAIVLDKSDLGDALKLKNAFKEIIKNPRYAENAFRLSQMLRNQPIPPDELLLKHAEFAAKFGRLSNLDSYGRHLSVIQYFLIDLVAVVFTIMALILLMFSVLIRKCCCARSSKIKSE</sequence>
<feature type="transmembrane region" description="Helical" evidence="7">
    <location>
        <begin position="391"/>
        <end position="415"/>
    </location>
</feature>
<dbReference type="Pfam" id="PF00201">
    <property type="entry name" value="UDPGT"/>
    <property type="match status" value="2"/>
</dbReference>